<evidence type="ECO:0000256" key="1">
    <source>
        <dbReference type="ARBA" id="ARBA00022679"/>
    </source>
</evidence>
<proteinExistence type="predicted"/>
<dbReference type="RefSeq" id="WP_097575178.1">
    <property type="nucleotide sequence ID" value="NZ_NWQG01000116.1"/>
</dbReference>
<dbReference type="PANTHER" id="PTHR48207:SF4">
    <property type="entry name" value="BLL6097 PROTEIN"/>
    <property type="match status" value="1"/>
</dbReference>
<dbReference type="PANTHER" id="PTHR48207">
    <property type="entry name" value="SUCCINATE--HYDROXYMETHYLGLUTARATE COA-TRANSFERASE"/>
    <property type="match status" value="1"/>
</dbReference>
<sequence>MLPLEGTRIVELTTAWAGPMAGRILTWYGAESFHIESPNRTNTWRSNRDKPNPLTYPDLDPGERPWDRCFTFNSQNVNKRSLVVDLKNPLGFSVVRRLVAMSDVLICNFRPGLLERLGLGYEKLSREQPDIIVVEMPAYGLAGPEAGYAALGPTMEMATGMSAMISYPGGGPTVTGPSYMDPIGGFNAAAAILTALHHRDRTGLGQHIELAQVEAAMQFIGPELIAGVDVVPDGNHLPDVAPHNAYPAAGDDSWVAMAVASDDQWAKLARMIGGDALARDVRFSSLGARKANEADLDRLIAGWTFDQDRHALAARLQAAGIAASAVETARDLVNSPYLEERRFFTELDHPVAGRHRHPGLPLHSEIAQGSARTAAPSYGEGNEYVLREILALPEAEITAILASGAMATVPAPGV</sequence>
<dbReference type="InterPro" id="IPR044855">
    <property type="entry name" value="CoA-Trfase_III_dom3_sf"/>
</dbReference>
<dbReference type="EMBL" id="NWQG01000116">
    <property type="protein sequence ID" value="PDQ19640.1"/>
    <property type="molecule type" value="Genomic_DNA"/>
</dbReference>
<evidence type="ECO:0000313" key="3">
    <source>
        <dbReference type="EMBL" id="PDQ19640.1"/>
    </source>
</evidence>
<evidence type="ECO:0000313" key="4">
    <source>
        <dbReference type="Proteomes" id="UP000219182"/>
    </source>
</evidence>
<dbReference type="SUPFAM" id="SSF89796">
    <property type="entry name" value="CoA-transferase family III (CaiB/BaiF)"/>
    <property type="match status" value="1"/>
</dbReference>
<reference evidence="3 4" key="1">
    <citation type="submission" date="2017-09" db="EMBL/GenBank/DDBJ databases">
        <title>Mesorhizobum sanjuanii sp. nov. isolated from nodules of Lotus tenuis in saline-alkaline lowlands of Flooding Pampa.</title>
        <authorList>
            <person name="Sannazzaro A.I."/>
            <person name="Torres Tejerizo G.A."/>
            <person name="Fontana F."/>
            <person name="Cumpa Velazquez L.M."/>
            <person name="Hansen L."/>
            <person name="Pistorio M."/>
            <person name="Estrella M.J."/>
        </authorList>
    </citation>
    <scope>NUCLEOTIDE SEQUENCE [LARGE SCALE GENOMIC DNA]</scope>
    <source>
        <strain evidence="3 4">BSA136</strain>
    </source>
</reference>
<feature type="region of interest" description="Disordered" evidence="2">
    <location>
        <begin position="39"/>
        <end position="58"/>
    </location>
</feature>
<gene>
    <name evidence="3" type="ORF">CN311_18455</name>
</gene>
<organism evidence="3 4">
    <name type="scientific">Mesorhizobium sanjuanii</name>
    <dbReference type="NCBI Taxonomy" id="2037900"/>
    <lineage>
        <taxon>Bacteria</taxon>
        <taxon>Pseudomonadati</taxon>
        <taxon>Pseudomonadota</taxon>
        <taxon>Alphaproteobacteria</taxon>
        <taxon>Hyphomicrobiales</taxon>
        <taxon>Phyllobacteriaceae</taxon>
        <taxon>Mesorhizobium</taxon>
    </lineage>
</organism>
<dbReference type="InterPro" id="IPR003673">
    <property type="entry name" value="CoA-Trfase_fam_III"/>
</dbReference>
<keyword evidence="1" id="KW-0808">Transferase</keyword>
<dbReference type="Pfam" id="PF02515">
    <property type="entry name" value="CoA_transf_3"/>
    <property type="match status" value="1"/>
</dbReference>
<accession>A0A2A6FCD9</accession>
<dbReference type="Proteomes" id="UP000219182">
    <property type="component" value="Unassembled WGS sequence"/>
</dbReference>
<dbReference type="GO" id="GO:0008410">
    <property type="term" value="F:CoA-transferase activity"/>
    <property type="evidence" value="ECO:0007669"/>
    <property type="project" value="TreeGrafter"/>
</dbReference>
<dbReference type="InterPro" id="IPR050483">
    <property type="entry name" value="CoA-transferase_III_domain"/>
</dbReference>
<name>A0A2A6FCD9_9HYPH</name>
<dbReference type="Gene3D" id="3.40.50.10540">
    <property type="entry name" value="Crotonobetainyl-coa:carnitine coa-transferase, domain 1"/>
    <property type="match status" value="1"/>
</dbReference>
<dbReference type="AlphaFoldDB" id="A0A2A6FCD9"/>
<keyword evidence="4" id="KW-1185">Reference proteome</keyword>
<evidence type="ECO:0008006" key="5">
    <source>
        <dbReference type="Google" id="ProtNLM"/>
    </source>
</evidence>
<evidence type="ECO:0000256" key="2">
    <source>
        <dbReference type="SAM" id="MobiDB-lite"/>
    </source>
</evidence>
<comment type="caution">
    <text evidence="3">The sequence shown here is derived from an EMBL/GenBank/DDBJ whole genome shotgun (WGS) entry which is preliminary data.</text>
</comment>
<dbReference type="InterPro" id="IPR023606">
    <property type="entry name" value="CoA-Trfase_III_dom_1_sf"/>
</dbReference>
<protein>
    <recommendedName>
        <fullName evidence="5">CoA transferase</fullName>
    </recommendedName>
</protein>
<dbReference type="Gene3D" id="3.30.1540.10">
    <property type="entry name" value="formyl-coa transferase, domain 3"/>
    <property type="match status" value="1"/>
</dbReference>